<reference evidence="2" key="1">
    <citation type="submission" date="2022-08" db="EMBL/GenBank/DDBJ databases">
        <authorList>
            <person name="Wang H."/>
        </authorList>
    </citation>
    <scope>NUCLEOTIDE SEQUENCE</scope>
    <source>
        <strain evidence="2">XJK33-1</strain>
    </source>
</reference>
<reference evidence="2" key="2">
    <citation type="journal article" date="2023" name="Microorganisms">
        <title>Isolation and Genomic Characteristics of Cat-Borne Campylobacter felis sp. nov. and Sheep-Borne Campylobacter ovis sp. nov.</title>
        <authorList>
            <person name="Wang H."/>
            <person name="Li Y."/>
            <person name="Gu Y."/>
            <person name="Zhou G."/>
            <person name="Chen X."/>
            <person name="Zhang X."/>
            <person name="Shao Z."/>
            <person name="Zhang J."/>
            <person name="Zhang M."/>
        </authorList>
    </citation>
    <scope>NUCLEOTIDE SEQUENCE</scope>
    <source>
        <strain evidence="2">XJK33-1</strain>
    </source>
</reference>
<evidence type="ECO:0000313" key="3">
    <source>
        <dbReference type="Proteomes" id="UP001176223"/>
    </source>
</evidence>
<proteinExistence type="predicted"/>
<comment type="caution">
    <text evidence="2">The sequence shown here is derived from an EMBL/GenBank/DDBJ whole genome shotgun (WGS) entry which is preliminary data.</text>
</comment>
<organism evidence="2 3">
    <name type="scientific">Campylobacter felis</name>
    <dbReference type="NCBI Taxonomy" id="2974565"/>
    <lineage>
        <taxon>Bacteria</taxon>
        <taxon>Pseudomonadati</taxon>
        <taxon>Campylobacterota</taxon>
        <taxon>Epsilonproteobacteria</taxon>
        <taxon>Campylobacterales</taxon>
        <taxon>Campylobacteraceae</taxon>
        <taxon>Campylobacter</taxon>
    </lineage>
</organism>
<evidence type="ECO:0000256" key="1">
    <source>
        <dbReference type="SAM" id="MobiDB-lite"/>
    </source>
</evidence>
<dbReference type="EMBL" id="JANURU010000029">
    <property type="protein sequence ID" value="MDL0147681.1"/>
    <property type="molecule type" value="Genomic_DNA"/>
</dbReference>
<evidence type="ECO:0000313" key="2">
    <source>
        <dbReference type="EMBL" id="MDL0147681.1"/>
    </source>
</evidence>
<protein>
    <submittedName>
        <fullName evidence="2">Uncharacterized protein</fullName>
    </submittedName>
</protein>
<dbReference type="Proteomes" id="UP001176223">
    <property type="component" value="Unassembled WGS sequence"/>
</dbReference>
<keyword evidence="3" id="KW-1185">Reference proteome</keyword>
<name>A0ABT7I623_9BACT</name>
<gene>
    <name evidence="2" type="ORF">NYG95_08725</name>
</gene>
<feature type="region of interest" description="Disordered" evidence="1">
    <location>
        <begin position="150"/>
        <end position="172"/>
    </location>
</feature>
<accession>A0ABT7I623</accession>
<sequence length="222" mass="25990">MNINNSLNIFGISIVGNKTSSNENLLQNSQQNNHNVANLDKLLKSYKDYYDELTKAIPILEGSIQDKILKGEMSQEEIWAIDDFKEKNKASMHWLDEDLQREYIGIYHTSMDIEEFKQRWLELQSKHDSRLSEIAEQSQRDIEKEMQMLQTKETKNPRAPIQGESQNKETYKDDNAKNELLKKLLENKFGKSEELELLFGFVMIKQENLAKCFLKILQKVSI</sequence>